<sequence length="45" mass="5332">MIRNIFLLHATNDALKKNMNRSMNVSYDASFCQTPVEWLHGSYWK</sequence>
<accession>A0ABW0U6M9</accession>
<dbReference type="EMBL" id="JBHSPF010000022">
    <property type="protein sequence ID" value="MFC5628414.1"/>
    <property type="molecule type" value="Genomic_DNA"/>
</dbReference>
<proteinExistence type="predicted"/>
<evidence type="ECO:0000313" key="1">
    <source>
        <dbReference type="EMBL" id="MFC5628414.1"/>
    </source>
</evidence>
<gene>
    <name evidence="1" type="ORF">ACFPTR_05820</name>
</gene>
<protein>
    <submittedName>
        <fullName evidence="1">Uncharacterized protein</fullName>
    </submittedName>
</protein>
<reference evidence="2" key="1">
    <citation type="journal article" date="2019" name="Int. J. Syst. Evol. Microbiol.">
        <title>The Global Catalogue of Microorganisms (GCM) 10K type strain sequencing project: providing services to taxonomists for standard genome sequencing and annotation.</title>
        <authorList>
            <consortium name="The Broad Institute Genomics Platform"/>
            <consortium name="The Broad Institute Genome Sequencing Center for Infectious Disease"/>
            <person name="Wu L."/>
            <person name="Ma J."/>
        </authorList>
    </citation>
    <scope>NUCLEOTIDE SEQUENCE [LARGE SCALE GENOMIC DNA]</scope>
    <source>
        <strain evidence="2">CGMCC 1.15790</strain>
    </source>
</reference>
<organism evidence="1 2">
    <name type="scientific">Aliibacillus thermotolerans</name>
    <dbReference type="NCBI Taxonomy" id="1834418"/>
    <lineage>
        <taxon>Bacteria</taxon>
        <taxon>Bacillati</taxon>
        <taxon>Bacillota</taxon>
        <taxon>Bacilli</taxon>
        <taxon>Bacillales</taxon>
        <taxon>Bacillaceae</taxon>
        <taxon>Aliibacillus</taxon>
    </lineage>
</organism>
<evidence type="ECO:0000313" key="2">
    <source>
        <dbReference type="Proteomes" id="UP001596143"/>
    </source>
</evidence>
<dbReference type="Proteomes" id="UP001596143">
    <property type="component" value="Unassembled WGS sequence"/>
</dbReference>
<dbReference type="RefSeq" id="WP_270898292.1">
    <property type="nucleotide sequence ID" value="NZ_JBHSPF010000022.1"/>
</dbReference>
<keyword evidence="2" id="KW-1185">Reference proteome</keyword>
<comment type="caution">
    <text evidence="1">The sequence shown here is derived from an EMBL/GenBank/DDBJ whole genome shotgun (WGS) entry which is preliminary data.</text>
</comment>
<name>A0ABW0U6M9_9BACI</name>